<name>A0ABQ9F8A5_TEGGR</name>
<keyword evidence="2" id="KW-1185">Reference proteome</keyword>
<feature type="non-terminal residue" evidence="1">
    <location>
        <position position="216"/>
    </location>
</feature>
<comment type="caution">
    <text evidence="1">The sequence shown here is derived from an EMBL/GenBank/DDBJ whole genome shotgun (WGS) entry which is preliminary data.</text>
</comment>
<evidence type="ECO:0000313" key="2">
    <source>
        <dbReference type="Proteomes" id="UP001217089"/>
    </source>
</evidence>
<evidence type="ECO:0000313" key="1">
    <source>
        <dbReference type="EMBL" id="KAJ8313581.1"/>
    </source>
</evidence>
<gene>
    <name evidence="1" type="ORF">KUTeg_008142</name>
</gene>
<proteinExistence type="predicted"/>
<evidence type="ECO:0008006" key="3">
    <source>
        <dbReference type="Google" id="ProtNLM"/>
    </source>
</evidence>
<protein>
    <recommendedName>
        <fullName evidence="3">DUF4773 domain-containing protein</fullName>
    </recommendedName>
</protein>
<reference evidence="1 2" key="1">
    <citation type="submission" date="2022-12" db="EMBL/GenBank/DDBJ databases">
        <title>Chromosome-level genome of Tegillarca granosa.</title>
        <authorList>
            <person name="Kim J."/>
        </authorList>
    </citation>
    <scope>NUCLEOTIDE SEQUENCE [LARGE SCALE GENOMIC DNA]</scope>
    <source>
        <strain evidence="1">Teg-2019</strain>
        <tissue evidence="1">Adductor muscle</tissue>
    </source>
</reference>
<dbReference type="EMBL" id="JARBDR010000342">
    <property type="protein sequence ID" value="KAJ8313581.1"/>
    <property type="molecule type" value="Genomic_DNA"/>
</dbReference>
<organism evidence="1 2">
    <name type="scientific">Tegillarca granosa</name>
    <name type="common">Malaysian cockle</name>
    <name type="synonym">Anadara granosa</name>
    <dbReference type="NCBI Taxonomy" id="220873"/>
    <lineage>
        <taxon>Eukaryota</taxon>
        <taxon>Metazoa</taxon>
        <taxon>Spiralia</taxon>
        <taxon>Lophotrochozoa</taxon>
        <taxon>Mollusca</taxon>
        <taxon>Bivalvia</taxon>
        <taxon>Autobranchia</taxon>
        <taxon>Pteriomorphia</taxon>
        <taxon>Arcoida</taxon>
        <taxon>Arcoidea</taxon>
        <taxon>Arcidae</taxon>
        <taxon>Tegillarca</taxon>
    </lineage>
</organism>
<accession>A0ABQ9F8A5</accession>
<dbReference type="Proteomes" id="UP001217089">
    <property type="component" value="Unassembled WGS sequence"/>
</dbReference>
<sequence length="216" mass="24237">MKIIEMGQRLKNKTLEVGQNIKNKTLEKLSALGVIKSQKVVKMIFLPSKWNLNLSLEDVGNVMKDTKFLHQKTEIGVNYPRLLSNNTNANTTVKNLTMSNAVGFCDCDGYECMCCARLSIKRMHFGAIACSNITFVTKSQKPPVVCIESLNKVAHLCTSFLNVTSKVSVLEEDKLHVWGCVEFSITLYNKTVSAFPVDCFKIPSHQHHQKDQLKVA</sequence>